<accession>A0AAD9FRP2</accession>
<sequence>MSRISDDSQAVPVTPQDDDSPDDGKSSSDSGISSETSYRAPSRLRHLTTSKPLPQTRRSVAPARGGRGVCSKETSAQGRSHRQEDSVSGSKPALRRKRQPASSDRTPTGSDLLRPGTGHAGRNGRWPPKAAYTLRGRAQEIVCDTCKGSAHWCCAGLAEDATPPASEWDCPDCAAKLERGTPRESIAKARRDICIRGDCVMKAKRKLVRKAGDKEQYFPERVIGRRAVSRNADKSRNFEYLIKWVDWPVDASTWEPPAHFRHQKWLIDDFLRDLGRNGISTIPKVNLLPEATKDFDVDSGELQDSV</sequence>
<evidence type="ECO:0000256" key="1">
    <source>
        <dbReference type="SAM" id="MobiDB-lite"/>
    </source>
</evidence>
<feature type="domain" description="Chromo" evidence="2">
    <location>
        <begin position="217"/>
        <end position="272"/>
    </location>
</feature>
<dbReference type="InterPro" id="IPR013083">
    <property type="entry name" value="Znf_RING/FYVE/PHD"/>
</dbReference>
<dbReference type="Gene3D" id="3.30.40.10">
    <property type="entry name" value="Zinc/RING finger domain, C3HC4 (zinc finger)"/>
    <property type="match status" value="1"/>
</dbReference>
<dbReference type="GO" id="GO:0006338">
    <property type="term" value="P:chromatin remodeling"/>
    <property type="evidence" value="ECO:0007669"/>
    <property type="project" value="UniProtKB-ARBA"/>
</dbReference>
<dbReference type="InterPro" id="IPR016197">
    <property type="entry name" value="Chromo-like_dom_sf"/>
</dbReference>
<reference evidence="3" key="1">
    <citation type="submission" date="2023-02" db="EMBL/GenBank/DDBJ databases">
        <title>Identification and recombinant expression of a fungal hydrolase from Papiliotrema laurentii that hydrolyzes apple cutin and clears colloidal polyester polyurethane.</title>
        <authorList>
            <consortium name="DOE Joint Genome Institute"/>
            <person name="Roman V.A."/>
            <person name="Bojanowski C."/>
            <person name="Crable B.R."/>
            <person name="Wagner D.N."/>
            <person name="Hung C.S."/>
            <person name="Nadeau L.J."/>
            <person name="Schratz L."/>
            <person name="Haridas S."/>
            <person name="Pangilinan J."/>
            <person name="Lipzen A."/>
            <person name="Na H."/>
            <person name="Yan M."/>
            <person name="Ng V."/>
            <person name="Grigoriev I.V."/>
            <person name="Spatafora J.W."/>
            <person name="Barlow D."/>
            <person name="Biffinger J."/>
            <person name="Kelley-Loughnane N."/>
            <person name="Varaljay V.A."/>
            <person name="Crookes-Goodson W.J."/>
        </authorList>
    </citation>
    <scope>NUCLEOTIDE SEQUENCE</scope>
    <source>
        <strain evidence="3">5307AH</strain>
    </source>
</reference>
<evidence type="ECO:0000313" key="3">
    <source>
        <dbReference type="EMBL" id="KAK1925004.1"/>
    </source>
</evidence>
<dbReference type="SMART" id="SM00298">
    <property type="entry name" value="CHROMO"/>
    <property type="match status" value="1"/>
</dbReference>
<proteinExistence type="predicted"/>
<organism evidence="3 4">
    <name type="scientific">Papiliotrema laurentii</name>
    <name type="common">Cryptococcus laurentii</name>
    <dbReference type="NCBI Taxonomy" id="5418"/>
    <lineage>
        <taxon>Eukaryota</taxon>
        <taxon>Fungi</taxon>
        <taxon>Dikarya</taxon>
        <taxon>Basidiomycota</taxon>
        <taxon>Agaricomycotina</taxon>
        <taxon>Tremellomycetes</taxon>
        <taxon>Tremellales</taxon>
        <taxon>Rhynchogastremaceae</taxon>
        <taxon>Papiliotrema</taxon>
    </lineage>
</organism>
<dbReference type="Proteomes" id="UP001182556">
    <property type="component" value="Unassembled WGS sequence"/>
</dbReference>
<gene>
    <name evidence="3" type="ORF">DB88DRAFT_246423</name>
</gene>
<dbReference type="PROSITE" id="PS50013">
    <property type="entry name" value="CHROMO_2"/>
    <property type="match status" value="1"/>
</dbReference>
<evidence type="ECO:0000313" key="4">
    <source>
        <dbReference type="Proteomes" id="UP001182556"/>
    </source>
</evidence>
<comment type="caution">
    <text evidence="3">The sequence shown here is derived from an EMBL/GenBank/DDBJ whole genome shotgun (WGS) entry which is preliminary data.</text>
</comment>
<feature type="region of interest" description="Disordered" evidence="1">
    <location>
        <begin position="1"/>
        <end position="128"/>
    </location>
</feature>
<dbReference type="InterPro" id="IPR000953">
    <property type="entry name" value="Chromo/chromo_shadow_dom"/>
</dbReference>
<name>A0AAD9FRP2_PAPLA</name>
<dbReference type="EMBL" id="JAODAN010000004">
    <property type="protein sequence ID" value="KAK1925004.1"/>
    <property type="molecule type" value="Genomic_DNA"/>
</dbReference>
<feature type="compositionally biased region" description="Polar residues" evidence="1">
    <location>
        <begin position="49"/>
        <end position="58"/>
    </location>
</feature>
<feature type="compositionally biased region" description="Polar residues" evidence="1">
    <location>
        <begin position="100"/>
        <end position="109"/>
    </location>
</feature>
<evidence type="ECO:0000259" key="2">
    <source>
        <dbReference type="PROSITE" id="PS50013"/>
    </source>
</evidence>
<dbReference type="Gene3D" id="2.40.50.40">
    <property type="match status" value="1"/>
</dbReference>
<dbReference type="Pfam" id="PF00385">
    <property type="entry name" value="Chromo"/>
    <property type="match status" value="1"/>
</dbReference>
<protein>
    <recommendedName>
        <fullName evidence="2">Chromo domain-containing protein</fullName>
    </recommendedName>
</protein>
<dbReference type="SUPFAM" id="SSF54160">
    <property type="entry name" value="Chromo domain-like"/>
    <property type="match status" value="1"/>
</dbReference>
<dbReference type="AlphaFoldDB" id="A0AAD9FRP2"/>
<dbReference type="InterPro" id="IPR023780">
    <property type="entry name" value="Chromo_domain"/>
</dbReference>
<keyword evidence="4" id="KW-1185">Reference proteome</keyword>